<dbReference type="Pfam" id="PF00586">
    <property type="entry name" value="AIRS"/>
    <property type="match status" value="1"/>
</dbReference>
<gene>
    <name evidence="2" type="ORF">MXD59_08550</name>
</gene>
<comment type="caution">
    <text evidence="2">The sequence shown here is derived from an EMBL/GenBank/DDBJ whole genome shotgun (WGS) entry which is preliminary data.</text>
</comment>
<dbReference type="Gene3D" id="3.30.1330.10">
    <property type="entry name" value="PurM-like, N-terminal domain"/>
    <property type="match status" value="1"/>
</dbReference>
<dbReference type="EMBL" id="JALKFT010000006">
    <property type="protein sequence ID" value="MCK9875821.1"/>
    <property type="molecule type" value="Genomic_DNA"/>
</dbReference>
<dbReference type="InterPro" id="IPR024035">
    <property type="entry name" value="MSMEG_0567_GNAT"/>
</dbReference>
<organism evidence="2 3">
    <name type="scientific">Frankia umida</name>
    <dbReference type="NCBI Taxonomy" id="573489"/>
    <lineage>
        <taxon>Bacteria</taxon>
        <taxon>Bacillati</taxon>
        <taxon>Actinomycetota</taxon>
        <taxon>Actinomycetes</taxon>
        <taxon>Frankiales</taxon>
        <taxon>Frankiaceae</taxon>
        <taxon>Frankia</taxon>
    </lineage>
</organism>
<dbReference type="Pfam" id="PF02769">
    <property type="entry name" value="AIRS_C"/>
    <property type="match status" value="1"/>
</dbReference>
<name>A0ABT0JW96_9ACTN</name>
<dbReference type="SUPFAM" id="SSF55729">
    <property type="entry name" value="Acyl-CoA N-acyltransferases (Nat)"/>
    <property type="match status" value="1"/>
</dbReference>
<evidence type="ECO:0000259" key="1">
    <source>
        <dbReference type="PROSITE" id="PS51186"/>
    </source>
</evidence>
<accession>A0ABT0JW96</accession>
<dbReference type="InterPro" id="IPR016181">
    <property type="entry name" value="Acyl_CoA_acyltransferase"/>
</dbReference>
<protein>
    <submittedName>
        <fullName evidence="2">AIR synthase related protein</fullName>
    </submittedName>
</protein>
<dbReference type="NCBIfam" id="TIGR04050">
    <property type="entry name" value="MSMEG_0567_Cter"/>
    <property type="match status" value="1"/>
</dbReference>
<dbReference type="InterPro" id="IPR036921">
    <property type="entry name" value="PurM-like_N_sf"/>
</dbReference>
<dbReference type="InterPro" id="IPR016188">
    <property type="entry name" value="PurM-like_N"/>
</dbReference>
<dbReference type="PROSITE" id="PS51186">
    <property type="entry name" value="GNAT"/>
    <property type="match status" value="1"/>
</dbReference>
<dbReference type="SUPFAM" id="SSF55326">
    <property type="entry name" value="PurM N-terminal domain-like"/>
    <property type="match status" value="1"/>
</dbReference>
<evidence type="ECO:0000313" key="2">
    <source>
        <dbReference type="EMBL" id="MCK9875821.1"/>
    </source>
</evidence>
<dbReference type="InterPro" id="IPR036676">
    <property type="entry name" value="PurM-like_C_sf"/>
</dbReference>
<dbReference type="InterPro" id="IPR023911">
    <property type="entry name" value="MSMEG_0567/sll0787_C"/>
</dbReference>
<reference evidence="2 3" key="1">
    <citation type="submission" date="2022-04" db="EMBL/GenBank/DDBJ databases">
        <title>Genome diversity in the genus Frankia.</title>
        <authorList>
            <person name="Carlos-Shanley C."/>
            <person name="Hahn D."/>
        </authorList>
    </citation>
    <scope>NUCLEOTIDE SEQUENCE [LARGE SCALE GENOMIC DNA]</scope>
    <source>
        <strain evidence="2 3">Ag45/Mut15</strain>
    </source>
</reference>
<feature type="domain" description="N-acetyltransferase" evidence="1">
    <location>
        <begin position="22"/>
        <end position="168"/>
    </location>
</feature>
<dbReference type="PANTHER" id="PTHR30270:SF0">
    <property type="entry name" value="THIAMINE-MONOPHOSPHATE KINASE"/>
    <property type="match status" value="1"/>
</dbReference>
<sequence>MSLGDVLLGVPAPDTLRRAWTIDVADDPRALSAYRRLRHDVFVTEQGLFTGNDHDDADDDPRTVVLLAHDPDGFLLGGVRLHCVTSAELGWWRGSRLVVERAARRRAAGVGAALVRAACAHAEQAGVLRFEATVQPAPARMFARLGWQAVRPHLVAGRPHMLMRWPVNRFARQAAAVKAPLGGLLAQLRPGGYGFVGDDGAPVPGSDLIAACDAIVPSLVERDPEWAGWCGVLVNAGDLAAMGAEPVGLLDALGARDASFAARVLSGLRAASAAYRLPVLGGHTQLGVPAALSVTALGRASRPVPAGGGRPGHAVTLTADLGGGWRRGHTGRQWDSSTLRGALELAAMTSVVARTAPAAAKDVSMAGTVGTLGMLAEASGCAAVLDVAAVPRPTGVRLADWLSCFPGFAMLTADEPGRGVADAGPATSAVCGALVAGTGVALRWPDGDITTGVPGAVTGLGPAGGIS</sequence>
<dbReference type="InterPro" id="IPR010918">
    <property type="entry name" value="PurM-like_C_dom"/>
</dbReference>
<dbReference type="NCBIfam" id="TIGR04045">
    <property type="entry name" value="MSMEG_0567_GNAT"/>
    <property type="match status" value="1"/>
</dbReference>
<dbReference type="InterPro" id="IPR006283">
    <property type="entry name" value="ThiL-like"/>
</dbReference>
<proteinExistence type="predicted"/>
<dbReference type="RefSeq" id="WP_248824209.1">
    <property type="nucleotide sequence ID" value="NZ_JALKFT010000006.1"/>
</dbReference>
<dbReference type="Gene3D" id="3.40.630.30">
    <property type="match status" value="1"/>
</dbReference>
<keyword evidence="3" id="KW-1185">Reference proteome</keyword>
<dbReference type="SUPFAM" id="SSF56042">
    <property type="entry name" value="PurM C-terminal domain-like"/>
    <property type="match status" value="1"/>
</dbReference>
<dbReference type="Proteomes" id="UP001201873">
    <property type="component" value="Unassembled WGS sequence"/>
</dbReference>
<dbReference type="InterPro" id="IPR000182">
    <property type="entry name" value="GNAT_dom"/>
</dbReference>
<evidence type="ECO:0000313" key="3">
    <source>
        <dbReference type="Proteomes" id="UP001201873"/>
    </source>
</evidence>
<dbReference type="PANTHER" id="PTHR30270">
    <property type="entry name" value="THIAMINE-MONOPHOSPHATE KINASE"/>
    <property type="match status" value="1"/>
</dbReference>